<evidence type="ECO:0000313" key="1">
    <source>
        <dbReference type="EMBL" id="KAF4508767.1"/>
    </source>
</evidence>
<reference evidence="1 2" key="1">
    <citation type="journal article" date="2020" name="Genome Biol. Evol.">
        <title>A new high-quality draft genome assembly of the Chinese cordyceps Ophiocordyceps sinensis.</title>
        <authorList>
            <person name="Shu R."/>
            <person name="Zhang J."/>
            <person name="Meng Q."/>
            <person name="Zhang H."/>
            <person name="Zhou G."/>
            <person name="Li M."/>
            <person name="Wu P."/>
            <person name="Zhao Y."/>
            <person name="Chen C."/>
            <person name="Qin Q."/>
        </authorList>
    </citation>
    <scope>NUCLEOTIDE SEQUENCE [LARGE SCALE GENOMIC DNA]</scope>
    <source>
        <strain evidence="1 2">IOZ07</strain>
    </source>
</reference>
<comment type="caution">
    <text evidence="1">The sequence shown here is derived from an EMBL/GenBank/DDBJ whole genome shotgun (WGS) entry which is preliminary data.</text>
</comment>
<gene>
    <name evidence="1" type="ORF">G6O67_005106</name>
</gene>
<sequence length="331" mass="37320">MHRRVEILLKVGEHLDSDVLLHNGHARVVSPSAPLRPRVHLERAVVAVYVGLGVAHRKHNPQAPHMIPQRHGRLPRRVGLRPRRVQKLEDRIPQAEHLDAAGSVPLLQLPLQAPKLANELRQPLRVHVVVKEGQVDPRPCHVRVSPAVYGLELLGNGWDAAPEQVRERPRPVLLLNLVQTGEYLSEGVRSLQVGRRVCREVLAEGRHHARVSLHHAQEQFLDAQRGKLPEVNLELLERPHEKVPPLVGVSRLKVKVGLHEQVARPGAPNHGRRPANLRVGLHLDLPTMQESLSHVPDDEFLRSHEVGGSQVFRCWRGRRRPALDMGWQVGR</sequence>
<proteinExistence type="predicted"/>
<dbReference type="EMBL" id="JAAVMX010000005">
    <property type="protein sequence ID" value="KAF4508767.1"/>
    <property type="molecule type" value="Genomic_DNA"/>
</dbReference>
<dbReference type="AlphaFoldDB" id="A0A8H4PQV9"/>
<keyword evidence="2" id="KW-1185">Reference proteome</keyword>
<organism evidence="1 2">
    <name type="scientific">Ophiocordyceps sinensis</name>
    <dbReference type="NCBI Taxonomy" id="72228"/>
    <lineage>
        <taxon>Eukaryota</taxon>
        <taxon>Fungi</taxon>
        <taxon>Dikarya</taxon>
        <taxon>Ascomycota</taxon>
        <taxon>Pezizomycotina</taxon>
        <taxon>Sordariomycetes</taxon>
        <taxon>Hypocreomycetidae</taxon>
        <taxon>Hypocreales</taxon>
        <taxon>Ophiocordycipitaceae</taxon>
        <taxon>Ophiocordyceps</taxon>
    </lineage>
</organism>
<accession>A0A8H4PQV9</accession>
<dbReference type="Proteomes" id="UP000557566">
    <property type="component" value="Unassembled WGS sequence"/>
</dbReference>
<protein>
    <submittedName>
        <fullName evidence="1">Uncharacterized protein</fullName>
    </submittedName>
</protein>
<evidence type="ECO:0000313" key="2">
    <source>
        <dbReference type="Proteomes" id="UP000557566"/>
    </source>
</evidence>
<name>A0A8H4PQV9_9HYPO</name>